<keyword evidence="3" id="KW-1185">Reference proteome</keyword>
<name>A0A835LS86_9MAGN</name>
<dbReference type="Proteomes" id="UP000631114">
    <property type="component" value="Unassembled WGS sequence"/>
</dbReference>
<dbReference type="InterPro" id="IPR005162">
    <property type="entry name" value="Retrotrans_gag_dom"/>
</dbReference>
<organism evidence="2 3">
    <name type="scientific">Coptis chinensis</name>
    <dbReference type="NCBI Taxonomy" id="261450"/>
    <lineage>
        <taxon>Eukaryota</taxon>
        <taxon>Viridiplantae</taxon>
        <taxon>Streptophyta</taxon>
        <taxon>Embryophyta</taxon>
        <taxon>Tracheophyta</taxon>
        <taxon>Spermatophyta</taxon>
        <taxon>Magnoliopsida</taxon>
        <taxon>Ranunculales</taxon>
        <taxon>Ranunculaceae</taxon>
        <taxon>Coptidoideae</taxon>
        <taxon>Coptis</taxon>
    </lineage>
</organism>
<dbReference type="EMBL" id="JADFTS010000005">
    <property type="protein sequence ID" value="KAF9605620.1"/>
    <property type="molecule type" value="Genomic_DNA"/>
</dbReference>
<evidence type="ECO:0000313" key="3">
    <source>
        <dbReference type="Proteomes" id="UP000631114"/>
    </source>
</evidence>
<feature type="domain" description="Retrotransposon gag" evidence="1">
    <location>
        <begin position="2"/>
        <end position="99"/>
    </location>
</feature>
<comment type="caution">
    <text evidence="2">The sequence shown here is derived from an EMBL/GenBank/DDBJ whole genome shotgun (WGS) entry which is preliminary data.</text>
</comment>
<proteinExistence type="predicted"/>
<accession>A0A835LS86</accession>
<dbReference type="PANTHER" id="PTHR35046:SF9">
    <property type="entry name" value="RNA-DIRECTED DNA POLYMERASE"/>
    <property type="match status" value="1"/>
</dbReference>
<reference evidence="2 3" key="1">
    <citation type="submission" date="2020-10" db="EMBL/GenBank/DDBJ databases">
        <title>The Coptis chinensis genome and diversification of protoberbering-type alkaloids.</title>
        <authorList>
            <person name="Wang B."/>
            <person name="Shu S."/>
            <person name="Song C."/>
            <person name="Liu Y."/>
        </authorList>
    </citation>
    <scope>NUCLEOTIDE SEQUENCE [LARGE SCALE GENOMIC DNA]</scope>
    <source>
        <strain evidence="2">HL-2020</strain>
        <tissue evidence="2">Leaf</tissue>
    </source>
</reference>
<evidence type="ECO:0000313" key="2">
    <source>
        <dbReference type="EMBL" id="KAF9605620.1"/>
    </source>
</evidence>
<dbReference type="Pfam" id="PF03732">
    <property type="entry name" value="Retrotrans_gag"/>
    <property type="match status" value="1"/>
</dbReference>
<dbReference type="OrthoDB" id="1934635at2759"/>
<protein>
    <recommendedName>
        <fullName evidence="1">Retrotransposon gag domain-containing protein</fullName>
    </recommendedName>
</protein>
<dbReference type="AlphaFoldDB" id="A0A835LS86"/>
<evidence type="ECO:0000259" key="1">
    <source>
        <dbReference type="Pfam" id="PF03732"/>
    </source>
</evidence>
<sequence>MVAYKLKGVVAAYWLSFKEERRHKGQPEILKWYRMKRILRKKFLLEDYKQQLFTKLQNCRQGARCIEEYMTEFYDLLTRNQVTETESQLVSRFLNGLNRIVKNQPVTPVRTTDDNKK</sequence>
<dbReference type="PANTHER" id="PTHR35046">
    <property type="entry name" value="ZINC KNUCKLE (CCHC-TYPE) FAMILY PROTEIN"/>
    <property type="match status" value="1"/>
</dbReference>
<gene>
    <name evidence="2" type="ORF">IFM89_017963</name>
</gene>